<keyword evidence="2" id="KW-0012">Acyltransferase</keyword>
<dbReference type="GO" id="GO:0016746">
    <property type="term" value="F:acyltransferase activity"/>
    <property type="evidence" value="ECO:0007669"/>
    <property type="project" value="UniProtKB-KW"/>
</dbReference>
<dbReference type="Gene3D" id="3.40.630.30">
    <property type="match status" value="1"/>
</dbReference>
<keyword evidence="2" id="KW-0808">Transferase</keyword>
<protein>
    <submittedName>
        <fullName evidence="2">GNAT family N-acetyltransferase</fullName>
        <ecNumber evidence="2">2.3.1.-</ecNumber>
    </submittedName>
</protein>
<sequence>MSKLRLVRPSMEYREPYLSFYADWINSGEPMVPWVVRQDPIDFEAMLEFLYAEDSEEKVSHPHWVPHSTYWLLNEENLVVGAANIRHRLNDKLLNSGGHIGYGIRPGYRRRGYASALLAQALQVTKAMGLDQVLLVCDKDNLGSEKTILKQGGRFESEFTEDDGTIVKRFWIRLGGCHDGI</sequence>
<comment type="caution">
    <text evidence="2">The sequence shown here is derived from an EMBL/GenBank/DDBJ whole genome shotgun (WGS) entry which is preliminary data.</text>
</comment>
<dbReference type="Pfam" id="PF00583">
    <property type="entry name" value="Acetyltransf_1"/>
    <property type="match status" value="1"/>
</dbReference>
<feature type="domain" description="N-acetyltransferase" evidence="1">
    <location>
        <begin position="34"/>
        <end position="173"/>
    </location>
</feature>
<reference evidence="2" key="1">
    <citation type="submission" date="2023-07" db="EMBL/GenBank/DDBJ databases">
        <authorList>
            <person name="Aktuganov G."/>
            <person name="Boyko T."/>
            <person name="Delegan Y."/>
            <person name="Galimzianova N."/>
            <person name="Gilvanova E."/>
            <person name="Korobov V."/>
            <person name="Kuzmina L."/>
            <person name="Melentiev A."/>
            <person name="Milman P."/>
            <person name="Ryabova A."/>
            <person name="Stupak E."/>
            <person name="Yasakov T."/>
            <person name="Zharikova N."/>
            <person name="Zhurenko E."/>
        </authorList>
    </citation>
    <scope>NUCLEOTIDE SEQUENCE</scope>
    <source>
        <strain evidence="2">IB-739</strain>
    </source>
</reference>
<dbReference type="EMBL" id="JAUMKJ010000010">
    <property type="protein sequence ID" value="MDO3677332.1"/>
    <property type="molecule type" value="Genomic_DNA"/>
</dbReference>
<dbReference type="InterPro" id="IPR016181">
    <property type="entry name" value="Acyl_CoA_acyltransferase"/>
</dbReference>
<keyword evidence="3" id="KW-1185">Reference proteome</keyword>
<dbReference type="SUPFAM" id="SSF55729">
    <property type="entry name" value="Acyl-CoA N-acyltransferases (Nat)"/>
    <property type="match status" value="1"/>
</dbReference>
<dbReference type="RefSeq" id="WP_025845102.1">
    <property type="nucleotide sequence ID" value="NZ_JARLKN010000016.1"/>
</dbReference>
<name>A0ABT8V957_9BACL</name>
<dbReference type="PANTHER" id="PTHR39173">
    <property type="entry name" value="ACETYLTRANSFERASE"/>
    <property type="match status" value="1"/>
</dbReference>
<evidence type="ECO:0000313" key="3">
    <source>
        <dbReference type="Proteomes" id="UP001168883"/>
    </source>
</evidence>
<dbReference type="InterPro" id="IPR000182">
    <property type="entry name" value="GNAT_dom"/>
</dbReference>
<dbReference type="PANTHER" id="PTHR39173:SF1">
    <property type="entry name" value="ACETYLTRANSFERASE"/>
    <property type="match status" value="1"/>
</dbReference>
<organism evidence="2 3">
    <name type="scientific">Paenibacillus ehimensis</name>
    <dbReference type="NCBI Taxonomy" id="79264"/>
    <lineage>
        <taxon>Bacteria</taxon>
        <taxon>Bacillati</taxon>
        <taxon>Bacillota</taxon>
        <taxon>Bacilli</taxon>
        <taxon>Bacillales</taxon>
        <taxon>Paenibacillaceae</taxon>
        <taxon>Paenibacillus</taxon>
    </lineage>
</organism>
<dbReference type="EC" id="2.3.1.-" evidence="2"/>
<accession>A0ABT8V957</accession>
<dbReference type="PROSITE" id="PS51186">
    <property type="entry name" value="GNAT"/>
    <property type="match status" value="1"/>
</dbReference>
<dbReference type="Proteomes" id="UP001168883">
    <property type="component" value="Unassembled WGS sequence"/>
</dbReference>
<evidence type="ECO:0000313" key="2">
    <source>
        <dbReference type="EMBL" id="MDO3677332.1"/>
    </source>
</evidence>
<proteinExistence type="predicted"/>
<evidence type="ECO:0000259" key="1">
    <source>
        <dbReference type="PROSITE" id="PS51186"/>
    </source>
</evidence>
<gene>
    <name evidence="2" type="ORF">Q3C12_10010</name>
</gene>
<dbReference type="CDD" id="cd04301">
    <property type="entry name" value="NAT_SF"/>
    <property type="match status" value="1"/>
</dbReference>